<sequence>MVCAYIYHNFLSSQLKTVHGGHSDVKISRQNVVYLVDKVGRRVACLSRNRTTRRTIVDGIGGMGRLPIRIQTAQQPVARCVVTVWTGF</sequence>
<protein>
    <submittedName>
        <fullName evidence="1">Uncharacterized protein</fullName>
    </submittedName>
</protein>
<organism evidence="1 2">
    <name type="scientific">Theobroma cacao</name>
    <name type="common">Cacao</name>
    <name type="synonym">Cocoa</name>
    <dbReference type="NCBI Taxonomy" id="3641"/>
    <lineage>
        <taxon>Eukaryota</taxon>
        <taxon>Viridiplantae</taxon>
        <taxon>Streptophyta</taxon>
        <taxon>Embryophyta</taxon>
        <taxon>Tracheophyta</taxon>
        <taxon>Spermatophyta</taxon>
        <taxon>Magnoliopsida</taxon>
        <taxon>eudicotyledons</taxon>
        <taxon>Gunneridae</taxon>
        <taxon>Pentapetalae</taxon>
        <taxon>rosids</taxon>
        <taxon>malvids</taxon>
        <taxon>Malvales</taxon>
        <taxon>Malvaceae</taxon>
        <taxon>Byttnerioideae</taxon>
        <taxon>Theobroma</taxon>
    </lineage>
</organism>
<dbReference type="InParanoid" id="A0A061DW63"/>
<dbReference type="Proteomes" id="UP000026915">
    <property type="component" value="Chromosome 1"/>
</dbReference>
<evidence type="ECO:0000313" key="1">
    <source>
        <dbReference type="EMBL" id="EOX94218.1"/>
    </source>
</evidence>
<reference evidence="1 2" key="1">
    <citation type="journal article" date="2013" name="Genome Biol.">
        <title>The genome sequence of the most widely cultivated cacao type and its use to identify candidate genes regulating pod color.</title>
        <authorList>
            <person name="Motamayor J.C."/>
            <person name="Mockaitis K."/>
            <person name="Schmutz J."/>
            <person name="Haiminen N."/>
            <person name="Iii D.L."/>
            <person name="Cornejo O."/>
            <person name="Findley S.D."/>
            <person name="Zheng P."/>
            <person name="Utro F."/>
            <person name="Royaert S."/>
            <person name="Saski C."/>
            <person name="Jenkins J."/>
            <person name="Podicheti R."/>
            <person name="Zhao M."/>
            <person name="Scheffler B.E."/>
            <person name="Stack J.C."/>
            <person name="Feltus F.A."/>
            <person name="Mustiga G.M."/>
            <person name="Amores F."/>
            <person name="Phillips W."/>
            <person name="Marelli J.P."/>
            <person name="May G.D."/>
            <person name="Shapiro H."/>
            <person name="Ma J."/>
            <person name="Bustamante C.D."/>
            <person name="Schnell R.J."/>
            <person name="Main D."/>
            <person name="Gilbert D."/>
            <person name="Parida L."/>
            <person name="Kuhn D.N."/>
        </authorList>
    </citation>
    <scope>NUCLEOTIDE SEQUENCE [LARGE SCALE GENOMIC DNA]</scope>
    <source>
        <strain evidence="2">cv. Matina 1-6</strain>
    </source>
</reference>
<evidence type="ECO:0000313" key="2">
    <source>
        <dbReference type="Proteomes" id="UP000026915"/>
    </source>
</evidence>
<dbReference type="EMBL" id="CM001879">
    <property type="protein sequence ID" value="EOX94218.1"/>
    <property type="molecule type" value="Genomic_DNA"/>
</dbReference>
<proteinExistence type="predicted"/>
<dbReference type="AlphaFoldDB" id="A0A061DW63"/>
<name>A0A061DW63_THECC</name>
<keyword evidence="2" id="KW-1185">Reference proteome</keyword>
<accession>A0A061DW63</accession>
<dbReference type="HOGENOM" id="CLU_2473458_0_0_1"/>
<gene>
    <name evidence="1" type="ORF">TCM_003743</name>
</gene>
<dbReference type="Gramene" id="EOX94218">
    <property type="protein sequence ID" value="EOX94218"/>
    <property type="gene ID" value="TCM_003743"/>
</dbReference>